<dbReference type="FunFam" id="1.10.1520.10:FF:000004">
    <property type="entry name" value="Endoribonuclease dicer-like 1"/>
    <property type="match status" value="1"/>
</dbReference>
<evidence type="ECO:0000259" key="26">
    <source>
        <dbReference type="PROSITE" id="PS51327"/>
    </source>
</evidence>
<evidence type="ECO:0000313" key="27">
    <source>
        <dbReference type="EMBL" id="KAG6494788.1"/>
    </source>
</evidence>
<dbReference type="InterPro" id="IPR014001">
    <property type="entry name" value="Helicase_ATP-bd"/>
</dbReference>
<evidence type="ECO:0000256" key="2">
    <source>
        <dbReference type="ARBA" id="ARBA00001946"/>
    </source>
</evidence>
<evidence type="ECO:0000256" key="18">
    <source>
        <dbReference type="ARBA" id="ARBA00035116"/>
    </source>
</evidence>
<dbReference type="SMART" id="SM00949">
    <property type="entry name" value="PAZ"/>
    <property type="match status" value="1"/>
</dbReference>
<dbReference type="Pfam" id="PF04851">
    <property type="entry name" value="ResIII"/>
    <property type="match status" value="1"/>
</dbReference>
<dbReference type="GO" id="GO:0003723">
    <property type="term" value="F:RNA binding"/>
    <property type="evidence" value="ECO:0007669"/>
    <property type="project" value="UniProtKB-UniRule"/>
</dbReference>
<dbReference type="PROSITE" id="PS50821">
    <property type="entry name" value="PAZ"/>
    <property type="match status" value="1"/>
</dbReference>
<evidence type="ECO:0000256" key="13">
    <source>
        <dbReference type="ARBA" id="ARBA00022842"/>
    </source>
</evidence>
<feature type="domain" description="Helicase C-terminal" evidence="25">
    <location>
        <begin position="487"/>
        <end position="641"/>
    </location>
</feature>
<comment type="cofactor">
    <cofactor evidence="1">
        <name>Mn(2+)</name>
        <dbReference type="ChEBI" id="CHEBI:29035"/>
    </cofactor>
</comment>
<dbReference type="SUPFAM" id="SSF101690">
    <property type="entry name" value="PAZ domain"/>
    <property type="match status" value="1"/>
</dbReference>
<evidence type="ECO:0000259" key="24">
    <source>
        <dbReference type="PROSITE" id="PS51192"/>
    </source>
</evidence>
<keyword evidence="17" id="KW-0539">Nucleus</keyword>
<dbReference type="InterPro" id="IPR001650">
    <property type="entry name" value="Helicase_C-like"/>
</dbReference>
<dbReference type="PROSITE" id="PS00517">
    <property type="entry name" value="RNASE_3_1"/>
    <property type="match status" value="1"/>
</dbReference>
<keyword evidence="10" id="KW-0378">Hydrolase</keyword>
<dbReference type="GO" id="GO:0004525">
    <property type="term" value="F:ribonuclease III activity"/>
    <property type="evidence" value="ECO:0007669"/>
    <property type="project" value="InterPro"/>
</dbReference>
<dbReference type="InterPro" id="IPR036085">
    <property type="entry name" value="PAZ_dom_sf"/>
</dbReference>
<comment type="cofactor">
    <cofactor evidence="2">
        <name>Mg(2+)</name>
        <dbReference type="ChEBI" id="CHEBI:18420"/>
    </cofactor>
</comment>
<dbReference type="Pfam" id="PF00271">
    <property type="entry name" value="Helicase_C"/>
    <property type="match status" value="1"/>
</dbReference>
<feature type="domain" description="PAZ" evidence="23">
    <location>
        <begin position="985"/>
        <end position="1112"/>
    </location>
</feature>
<dbReference type="SMART" id="SM00490">
    <property type="entry name" value="HELICc"/>
    <property type="match status" value="1"/>
</dbReference>
<dbReference type="SUPFAM" id="SSF52540">
    <property type="entry name" value="P-loop containing nucleoside triphosphate hydrolases"/>
    <property type="match status" value="1"/>
</dbReference>
<dbReference type="PROSITE" id="PS51194">
    <property type="entry name" value="HELICASE_CTER"/>
    <property type="match status" value="1"/>
</dbReference>
<dbReference type="PANTHER" id="PTHR14950:SF46">
    <property type="entry name" value="ENDORIBONUCLEASE DICER HOMOLOG 3"/>
    <property type="match status" value="1"/>
</dbReference>
<dbReference type="InterPro" id="IPR003100">
    <property type="entry name" value="PAZ_dom"/>
</dbReference>
<comment type="subunit">
    <text evidence="4">May interact with ARGONAUTE1 or PINHEAD through their common PAZ domains.</text>
</comment>
<evidence type="ECO:0000256" key="12">
    <source>
        <dbReference type="ARBA" id="ARBA00022840"/>
    </source>
</evidence>
<dbReference type="Gene3D" id="1.10.1520.10">
    <property type="entry name" value="Ribonuclease III domain"/>
    <property type="match status" value="2"/>
</dbReference>
<keyword evidence="6" id="KW-0479">Metal-binding</keyword>
<dbReference type="InterPro" id="IPR036389">
    <property type="entry name" value="RNase_III_sf"/>
</dbReference>
<feature type="region of interest" description="Disordered" evidence="21">
    <location>
        <begin position="101"/>
        <end position="121"/>
    </location>
</feature>
<keyword evidence="15" id="KW-0943">RNA-mediated gene silencing</keyword>
<dbReference type="Gene3D" id="3.30.160.380">
    <property type="entry name" value="Dicer dimerisation domain"/>
    <property type="match status" value="1"/>
</dbReference>
<dbReference type="Gene3D" id="3.30.160.20">
    <property type="match status" value="1"/>
</dbReference>
<dbReference type="Proteomes" id="UP000734854">
    <property type="component" value="Unassembled WGS sequence"/>
</dbReference>
<keyword evidence="11" id="KW-0347">Helicase</keyword>
<comment type="caution">
    <text evidence="27">The sequence shown here is derived from an EMBL/GenBank/DDBJ whole genome shotgun (WGS) entry which is preliminary data.</text>
</comment>
<dbReference type="InterPro" id="IPR000999">
    <property type="entry name" value="RNase_III_dom"/>
</dbReference>
<evidence type="ECO:0000256" key="1">
    <source>
        <dbReference type="ARBA" id="ARBA00001936"/>
    </source>
</evidence>
<evidence type="ECO:0008006" key="29">
    <source>
        <dbReference type="Google" id="ProtNLM"/>
    </source>
</evidence>
<evidence type="ECO:0000256" key="10">
    <source>
        <dbReference type="ARBA" id="ARBA00022801"/>
    </source>
</evidence>
<dbReference type="PROSITE" id="PS51327">
    <property type="entry name" value="DICER_DSRBF"/>
    <property type="match status" value="1"/>
</dbReference>
<dbReference type="CDD" id="cd18034">
    <property type="entry name" value="DEXHc_dicer"/>
    <property type="match status" value="1"/>
</dbReference>
<evidence type="ECO:0000256" key="4">
    <source>
        <dbReference type="ARBA" id="ARBA00011499"/>
    </source>
</evidence>
<comment type="function">
    <text evidence="19">Probably involved in the RNA silencing pathway. May cleave double-stranded RNA to produce short 21-24 nucleotides (nt) RNAs which target the selective destruction of complementary RNAs.</text>
</comment>
<dbReference type="SUPFAM" id="SSF69065">
    <property type="entry name" value="RNase III domain-like"/>
    <property type="match status" value="2"/>
</dbReference>
<evidence type="ECO:0000256" key="3">
    <source>
        <dbReference type="ARBA" id="ARBA00004123"/>
    </source>
</evidence>
<keyword evidence="7" id="KW-0677">Repeat</keyword>
<dbReference type="PANTHER" id="PTHR14950">
    <property type="entry name" value="DICER-RELATED"/>
    <property type="match status" value="1"/>
</dbReference>
<evidence type="ECO:0000256" key="17">
    <source>
        <dbReference type="ARBA" id="ARBA00023242"/>
    </source>
</evidence>
<feature type="domain" description="Dicer dsRNA-binding fold" evidence="26">
    <location>
        <begin position="671"/>
        <end position="761"/>
    </location>
</feature>
<keyword evidence="9" id="KW-0255">Endonuclease</keyword>
<dbReference type="InterPro" id="IPR005034">
    <property type="entry name" value="Dicer_dimerisation"/>
</dbReference>
<evidence type="ECO:0000256" key="15">
    <source>
        <dbReference type="ARBA" id="ARBA00023158"/>
    </source>
</evidence>
<evidence type="ECO:0000256" key="11">
    <source>
        <dbReference type="ARBA" id="ARBA00022806"/>
    </source>
</evidence>
<evidence type="ECO:0000256" key="14">
    <source>
        <dbReference type="ARBA" id="ARBA00022884"/>
    </source>
</evidence>
<comment type="subcellular location">
    <subcellularLocation>
        <location evidence="3">Nucleus</location>
    </subcellularLocation>
</comment>
<evidence type="ECO:0000256" key="21">
    <source>
        <dbReference type="SAM" id="MobiDB-lite"/>
    </source>
</evidence>
<accession>A0A8J5G1X2</accession>
<evidence type="ECO:0000256" key="20">
    <source>
        <dbReference type="PROSITE-ProRule" id="PRU00657"/>
    </source>
</evidence>
<dbReference type="FunFam" id="3.40.50.300:FF:000705">
    <property type="entry name" value="Endoribonuclease dicer-like protein"/>
    <property type="match status" value="1"/>
</dbReference>
<dbReference type="FunFam" id="1.10.1520.10:FF:000008">
    <property type="entry name" value="Dicer-like 104"/>
    <property type="match status" value="1"/>
</dbReference>
<dbReference type="GO" id="GO:0046872">
    <property type="term" value="F:metal ion binding"/>
    <property type="evidence" value="ECO:0007669"/>
    <property type="project" value="UniProtKB-KW"/>
</dbReference>
<dbReference type="EMBL" id="JACMSC010000012">
    <property type="protein sequence ID" value="KAG6494788.1"/>
    <property type="molecule type" value="Genomic_DNA"/>
</dbReference>
<name>A0A8J5G1X2_ZINOF</name>
<dbReference type="CDD" id="cd00593">
    <property type="entry name" value="RIBOc"/>
    <property type="match status" value="2"/>
</dbReference>
<dbReference type="GO" id="GO:0003677">
    <property type="term" value="F:DNA binding"/>
    <property type="evidence" value="ECO:0007669"/>
    <property type="project" value="InterPro"/>
</dbReference>
<dbReference type="GO" id="GO:0005634">
    <property type="term" value="C:nucleus"/>
    <property type="evidence" value="ECO:0007669"/>
    <property type="project" value="UniProtKB-SubCell"/>
</dbReference>
<evidence type="ECO:0000256" key="6">
    <source>
        <dbReference type="ARBA" id="ARBA00022723"/>
    </source>
</evidence>
<keyword evidence="12" id="KW-0067">ATP-binding</keyword>
<evidence type="ECO:0000256" key="7">
    <source>
        <dbReference type="ARBA" id="ARBA00022737"/>
    </source>
</evidence>
<evidence type="ECO:0000256" key="5">
    <source>
        <dbReference type="ARBA" id="ARBA00022722"/>
    </source>
</evidence>
<keyword evidence="8" id="KW-0547">Nucleotide-binding</keyword>
<dbReference type="Pfam" id="PF00636">
    <property type="entry name" value="Ribonuclease_3"/>
    <property type="match status" value="2"/>
</dbReference>
<dbReference type="Gene3D" id="3.40.50.300">
    <property type="entry name" value="P-loop containing nucleotide triphosphate hydrolases"/>
    <property type="match status" value="2"/>
</dbReference>
<dbReference type="PROSITE" id="PS50142">
    <property type="entry name" value="RNASE_3_2"/>
    <property type="match status" value="2"/>
</dbReference>
<keyword evidence="13" id="KW-0460">Magnesium</keyword>
<keyword evidence="14 20" id="KW-0694">RNA-binding</keyword>
<dbReference type="Pfam" id="PF03368">
    <property type="entry name" value="Dicer_dimer"/>
    <property type="match status" value="1"/>
</dbReference>
<keyword evidence="16" id="KW-0464">Manganese</keyword>
<dbReference type="GO" id="GO:0010267">
    <property type="term" value="P:ta-siRNA processing"/>
    <property type="evidence" value="ECO:0007669"/>
    <property type="project" value="UniProtKB-ARBA"/>
</dbReference>
<dbReference type="Gene3D" id="2.170.260.10">
    <property type="entry name" value="paz domain"/>
    <property type="match status" value="1"/>
</dbReference>
<dbReference type="GO" id="GO:0005524">
    <property type="term" value="F:ATP binding"/>
    <property type="evidence" value="ECO:0007669"/>
    <property type="project" value="UniProtKB-KW"/>
</dbReference>
<keyword evidence="5" id="KW-0540">Nuclease</keyword>
<feature type="domain" description="RNase III" evidence="22">
    <location>
        <begin position="1349"/>
        <end position="1497"/>
    </location>
</feature>
<dbReference type="FunFam" id="2.170.260.10:FF:000004">
    <property type="entry name" value="Dicer-like 104"/>
    <property type="match status" value="1"/>
</dbReference>
<protein>
    <recommendedName>
        <fullName evidence="29">Dicer-like 3</fullName>
    </recommendedName>
</protein>
<dbReference type="CDD" id="cd18802">
    <property type="entry name" value="SF2_C_dicer"/>
    <property type="match status" value="1"/>
</dbReference>
<evidence type="ECO:0000256" key="8">
    <source>
        <dbReference type="ARBA" id="ARBA00022741"/>
    </source>
</evidence>
<dbReference type="PROSITE" id="PS51192">
    <property type="entry name" value="HELICASE_ATP_BIND_1"/>
    <property type="match status" value="1"/>
</dbReference>
<evidence type="ECO:0000313" key="28">
    <source>
        <dbReference type="Proteomes" id="UP000734854"/>
    </source>
</evidence>
<dbReference type="InterPro" id="IPR006935">
    <property type="entry name" value="Helicase/UvrB_N"/>
</dbReference>
<feature type="domain" description="RNase III" evidence="22">
    <location>
        <begin position="1137"/>
        <end position="1308"/>
    </location>
</feature>
<evidence type="ECO:0000256" key="19">
    <source>
        <dbReference type="ARBA" id="ARBA00056187"/>
    </source>
</evidence>
<dbReference type="SMART" id="SM00535">
    <property type="entry name" value="RIBOc"/>
    <property type="match status" value="2"/>
</dbReference>
<sequence>MIIELNIEPSTNPLLYYQLAGGYSFTTAAAGYDYETNKVVSLAGQSRLKHEINGSLSLRVLGLCFSTKKRVRERAREGVGFGDLCRFSSLLLLRRAESMKCSKRPGDPSEEEGLSAPPKKQRLECQEFEPRSYQLAVYEVALQRNTIAVLDTGSGKTMIAVMLIQHFGKKIKNGGDRRPIVFLAPTVHLVMQQYEEIETHTDLDVQYYCGARGVDEWNIDCWQKEVSTYQVMVMTPQVLLDALRKAFLTFDIVCLIIIDECHHAWGNHPYSRLMKEFYHKSVVKPHIFGMTASPVIRKGVASAADCEDQLSELELTLDSKIYTVADRSEMELFVPSAIQVTRYFDSKLFVHDDVKAELGLLLNKYDASVAQLQNSTVCKFKDTDDIIEASKKNLSSYCAKICHCLDELGLICAIEATKLCRDALDSPNSTERCNSVTENVAHCKSFLEEVIQNLQVIFSEDSMLLFKTESESLEAVQKGYISPKLYELLQIFESFRINQVPCLIFVERIITAKVMEKFMKKIGYLSHFTVSYLAGGGSSIDALTPKMQKETLNLFRSGKIQLLFTTDVAEEGIHVPDCSSVIRFDLPRTVRSYVQSCGRARQADSHYFIMLERGNMQQRDMLFDIIRSNHSMIDTSIRREQEPFVPKVQNKEEVYAYYVDSTGASVTADSSVNLINLYCQSLPRDKYYTPKPTFTFNFYGGCHECTLTLPLAAAIQTVVGPVNQKSHVAKKLACLEACKKLHQLGALDDHLLPCVEENLDGVSTDIIEESAEGAGMCYAVHIALFSYVRTTKRKELHGTTVVTAMSGRWALQNAGITLQGYKFIFLCNQPGQNYSPFVLLIDASLDQDVACMEMDLYLRNKMVKAYISPCGLVSLDKEQVVQGKLFQEFFFNGLFGKLFTRSSPGARREFLLKDGRSLWNTSNMYMLLPLEPSADKHDAISINWNAISATASIVNFMRDIYSSGANIPVVNYRCGCSETMFSMQNVIHLANECADPQNLKNVVVLAIHTGRIYSVLKVVVGSSADSAFEGLSEKSSEFRTYSEYFNKKYGIVLQYSCQPLLLLKNSHNPHNLLASKSTEDDCDSTRFSGIKMTISKPQNHVHMPPELLVRVDVPLEVLKSFYLLPSLMYRIESLMLACQLRKEIAYSPNDSVSSILILEAITTQRCCEDFSLERLELLGDSVLKYAVSCHLFLKFLEKHEGQLSSHRIKIIRNSTLHSLGTSRGIQGYIRDAAFDPRRWVAPGQLSLHPVPCTCGVDDHDVPNKMMYTDNDKSKVIGKACDKGHRWICSKTISDCVEGLIGAYYVCGGLPAAFVVLKWLGIETEIDPQMVEEALRSASVWTHHPKIDDLYTLESKIGYEFSNKGLLLEAVTHASQQELEACFCYQRLEFLGDSVLDVLITWHLFQCYRDIDPGELTDLRSASVNNENFAQVAIKHKLHQHLQHNSGFLLEQITEYANRLEDSSTKTHMLLLNGSSKSPKVLGDIVESIAGAILIDTKLDLSRVWEIFQPLLSPIVTPNNLELPPLRELTELCSHHGYFLYTTITTEGDTVVAILKVQLKDVLLVRRGCEKTKKLAKGQAAFLLLKDLEERGLLHSRYPSKRKQAEENIINQSEYVEKEASNFTMPEVISTPSKHKEVIESQDSCYPDSIKSVGVLTVKMTKGGPRMVLYELCKKCKWPMPTFDSKEWKPSELDTCAQSKSHQIFVSSITLHIPNVNVFELTGERRADKKSSQDSAALAALYELEKDGWCSIVLE</sequence>
<dbReference type="InterPro" id="IPR038248">
    <property type="entry name" value="Dicer_dimer_sf"/>
</dbReference>
<dbReference type="FunFam" id="3.40.50.300:FF:000420">
    <property type="entry name" value="Endoribonuclease dicer-like 1"/>
    <property type="match status" value="1"/>
</dbReference>
<dbReference type="GO" id="GO:0005737">
    <property type="term" value="C:cytoplasm"/>
    <property type="evidence" value="ECO:0007669"/>
    <property type="project" value="TreeGrafter"/>
</dbReference>
<gene>
    <name evidence="27" type="ORF">ZIOFF_042549</name>
</gene>
<evidence type="ECO:0000259" key="25">
    <source>
        <dbReference type="PROSITE" id="PS51194"/>
    </source>
</evidence>
<dbReference type="SMART" id="SM00487">
    <property type="entry name" value="DEXDc"/>
    <property type="match status" value="1"/>
</dbReference>
<comment type="similarity">
    <text evidence="18 20">Belongs to the helicase family. Dicer subfamily.</text>
</comment>
<keyword evidence="28" id="KW-1185">Reference proteome</keyword>
<dbReference type="Pfam" id="PF02170">
    <property type="entry name" value="PAZ"/>
    <property type="match status" value="1"/>
</dbReference>
<feature type="domain" description="Helicase ATP-binding" evidence="24">
    <location>
        <begin position="137"/>
        <end position="312"/>
    </location>
</feature>
<dbReference type="FunFam" id="3.30.160.380:FF:000001">
    <property type="entry name" value="Endoribonuclease dicer-like 1"/>
    <property type="match status" value="1"/>
</dbReference>
<evidence type="ECO:0000259" key="22">
    <source>
        <dbReference type="PROSITE" id="PS50142"/>
    </source>
</evidence>
<dbReference type="SUPFAM" id="SSF54768">
    <property type="entry name" value="dsRNA-binding domain-like"/>
    <property type="match status" value="1"/>
</dbReference>
<dbReference type="InterPro" id="IPR027417">
    <property type="entry name" value="P-loop_NTPase"/>
</dbReference>
<evidence type="ECO:0000259" key="23">
    <source>
        <dbReference type="PROSITE" id="PS50821"/>
    </source>
</evidence>
<evidence type="ECO:0000256" key="16">
    <source>
        <dbReference type="ARBA" id="ARBA00023211"/>
    </source>
</evidence>
<evidence type="ECO:0000256" key="9">
    <source>
        <dbReference type="ARBA" id="ARBA00022759"/>
    </source>
</evidence>
<organism evidence="27 28">
    <name type="scientific">Zingiber officinale</name>
    <name type="common">Ginger</name>
    <name type="synonym">Amomum zingiber</name>
    <dbReference type="NCBI Taxonomy" id="94328"/>
    <lineage>
        <taxon>Eukaryota</taxon>
        <taxon>Viridiplantae</taxon>
        <taxon>Streptophyta</taxon>
        <taxon>Embryophyta</taxon>
        <taxon>Tracheophyta</taxon>
        <taxon>Spermatophyta</taxon>
        <taxon>Magnoliopsida</taxon>
        <taxon>Liliopsida</taxon>
        <taxon>Zingiberales</taxon>
        <taxon>Zingiberaceae</taxon>
        <taxon>Zingiber</taxon>
    </lineage>
</organism>
<proteinExistence type="inferred from homology"/>
<dbReference type="GO" id="GO:0004386">
    <property type="term" value="F:helicase activity"/>
    <property type="evidence" value="ECO:0007669"/>
    <property type="project" value="UniProtKB-KW"/>
</dbReference>
<reference evidence="27 28" key="1">
    <citation type="submission" date="2020-08" db="EMBL/GenBank/DDBJ databases">
        <title>Plant Genome Project.</title>
        <authorList>
            <person name="Zhang R.-G."/>
        </authorList>
    </citation>
    <scope>NUCLEOTIDE SEQUENCE [LARGE SCALE GENOMIC DNA]</scope>
    <source>
        <tissue evidence="27">Rhizome</tissue>
    </source>
</reference>